<evidence type="ECO:0000256" key="2">
    <source>
        <dbReference type="PIRSR" id="PIRSR613078-1"/>
    </source>
</evidence>
<dbReference type="PROSITE" id="PS00175">
    <property type="entry name" value="PG_MUTASE"/>
    <property type="match status" value="1"/>
</dbReference>
<evidence type="ECO:0000313" key="7">
    <source>
        <dbReference type="Proteomes" id="UP000234775"/>
    </source>
</evidence>
<dbReference type="OrthoDB" id="9782128at2"/>
<dbReference type="InterPro" id="IPR001345">
    <property type="entry name" value="PG/BPGM_mutase_AS"/>
</dbReference>
<dbReference type="InterPro" id="IPR051695">
    <property type="entry name" value="Phosphoglycerate_Mutase"/>
</dbReference>
<dbReference type="InterPro" id="IPR029033">
    <property type="entry name" value="His_PPase_superfam"/>
</dbReference>
<dbReference type="AlphaFoldDB" id="A0A133XSX6"/>
<sequence>MSKELFLMRHGQTEYNVSYRIQGWSNSPLTQEGILQAKAAHAYFQKNGITFDQILSSDLDRAYQTAQLATDYALPIHKQTFLREWGYGSLESKSRKKVTVSLNNPPKKDYFVAFGGEDGTHVQERITQGILSFLEKQADPSKVLMVSHGSVIYQFLTQYCQDIPPIGNCFIFHFIWEEGRLSLQTIIDPLKNS</sequence>
<keyword evidence="7" id="KW-1185">Reference proteome</keyword>
<dbReference type="EMBL" id="LSCQ01000086">
    <property type="protein sequence ID" value="KXB34038.1"/>
    <property type="molecule type" value="Genomic_DNA"/>
</dbReference>
<dbReference type="CDD" id="cd07067">
    <property type="entry name" value="HP_PGM_like"/>
    <property type="match status" value="1"/>
</dbReference>
<feature type="binding site" evidence="3">
    <location>
        <position position="61"/>
    </location>
    <ligand>
        <name>substrate</name>
    </ligand>
</feature>
<dbReference type="Proteomes" id="UP000234775">
    <property type="component" value="Unassembled WGS sequence"/>
</dbReference>
<evidence type="ECO:0000256" key="1">
    <source>
        <dbReference type="ARBA" id="ARBA00022801"/>
    </source>
</evidence>
<dbReference type="PATRIC" id="fig|87541.4.peg.1527"/>
<dbReference type="RefSeq" id="WP_060937225.1">
    <property type="nucleotide sequence ID" value="NZ_JASOZP010000036.1"/>
</dbReference>
<dbReference type="SUPFAM" id="SSF53254">
    <property type="entry name" value="Phosphoglycerate mutase-like"/>
    <property type="match status" value="1"/>
</dbReference>
<organism evidence="4 6">
    <name type="scientific">Aerococcus christensenii</name>
    <dbReference type="NCBI Taxonomy" id="87541"/>
    <lineage>
        <taxon>Bacteria</taxon>
        <taxon>Bacillati</taxon>
        <taxon>Bacillota</taxon>
        <taxon>Bacilli</taxon>
        <taxon>Lactobacillales</taxon>
        <taxon>Aerococcaceae</taxon>
        <taxon>Aerococcus</taxon>
    </lineage>
</organism>
<dbReference type="Gene3D" id="3.40.50.1240">
    <property type="entry name" value="Phosphoglycerate mutase-like"/>
    <property type="match status" value="1"/>
</dbReference>
<dbReference type="STRING" id="87541.AWM71_05380"/>
<reference evidence="4 6" key="1">
    <citation type="submission" date="2016-01" db="EMBL/GenBank/DDBJ databases">
        <authorList>
            <person name="Oliw E.H."/>
        </authorList>
    </citation>
    <scope>NUCLEOTIDE SEQUENCE [LARGE SCALE GENOMIC DNA]</scope>
    <source>
        <strain evidence="4 6">KA00635</strain>
    </source>
</reference>
<dbReference type="PANTHER" id="PTHR46517:SF1">
    <property type="entry name" value="FRUCTOSE-2,6-BISPHOSPHATASE TIGAR"/>
    <property type="match status" value="1"/>
</dbReference>
<dbReference type="InterPro" id="IPR013078">
    <property type="entry name" value="His_Pase_superF_clade-1"/>
</dbReference>
<dbReference type="Pfam" id="PF00300">
    <property type="entry name" value="His_Phos_1"/>
    <property type="match status" value="1"/>
</dbReference>
<feature type="binding site" evidence="3">
    <location>
        <begin position="9"/>
        <end position="16"/>
    </location>
    <ligand>
        <name>substrate</name>
    </ligand>
</feature>
<dbReference type="GO" id="GO:0045820">
    <property type="term" value="P:negative regulation of glycolytic process"/>
    <property type="evidence" value="ECO:0007669"/>
    <property type="project" value="TreeGrafter"/>
</dbReference>
<evidence type="ECO:0000313" key="6">
    <source>
        <dbReference type="Proteomes" id="UP000070422"/>
    </source>
</evidence>
<name>A0A133XSX6_9LACT</name>
<evidence type="ECO:0000313" key="4">
    <source>
        <dbReference type="EMBL" id="KXB34038.1"/>
    </source>
</evidence>
<evidence type="ECO:0000256" key="3">
    <source>
        <dbReference type="PIRSR" id="PIRSR613078-2"/>
    </source>
</evidence>
<feature type="active site" description="Proton donor/acceptor" evidence="2">
    <location>
        <position position="84"/>
    </location>
</feature>
<evidence type="ECO:0000313" key="5">
    <source>
        <dbReference type="EMBL" id="PKY91757.1"/>
    </source>
</evidence>
<dbReference type="EMBL" id="PKGZ01000002">
    <property type="protein sequence ID" value="PKY91757.1"/>
    <property type="molecule type" value="Genomic_DNA"/>
</dbReference>
<dbReference type="GO" id="GO:0005829">
    <property type="term" value="C:cytosol"/>
    <property type="evidence" value="ECO:0007669"/>
    <property type="project" value="TreeGrafter"/>
</dbReference>
<keyword evidence="1" id="KW-0378">Hydrolase</keyword>
<dbReference type="Proteomes" id="UP000070422">
    <property type="component" value="Unassembled WGS sequence"/>
</dbReference>
<dbReference type="SMART" id="SM00855">
    <property type="entry name" value="PGAM"/>
    <property type="match status" value="1"/>
</dbReference>
<accession>A0A133XSX6</accession>
<dbReference type="PANTHER" id="PTHR46517">
    <property type="entry name" value="FRUCTOSE-2,6-BISPHOSPHATASE TIGAR"/>
    <property type="match status" value="1"/>
</dbReference>
<dbReference type="GO" id="GO:0004331">
    <property type="term" value="F:fructose-2,6-bisphosphate 2-phosphatase activity"/>
    <property type="evidence" value="ECO:0007669"/>
    <property type="project" value="TreeGrafter"/>
</dbReference>
<protein>
    <submittedName>
        <fullName evidence="5">Histidine phosphatase family protein</fullName>
    </submittedName>
    <submittedName>
        <fullName evidence="4">Phosphoglycerate mutase family protein</fullName>
    </submittedName>
</protein>
<gene>
    <name evidence="5" type="ORF">CYJ27_03550</name>
    <name evidence="4" type="ORF">HMPREF3187_01539</name>
</gene>
<comment type="caution">
    <text evidence="4">The sequence shown here is derived from an EMBL/GenBank/DDBJ whole genome shotgun (WGS) entry which is preliminary data.</text>
</comment>
<proteinExistence type="predicted"/>
<dbReference type="GO" id="GO:0043456">
    <property type="term" value="P:regulation of pentose-phosphate shunt"/>
    <property type="evidence" value="ECO:0007669"/>
    <property type="project" value="TreeGrafter"/>
</dbReference>
<reference evidence="5 7" key="2">
    <citation type="submission" date="2017-12" db="EMBL/GenBank/DDBJ databases">
        <title>Phylogenetic diversity of female urinary microbiome.</title>
        <authorList>
            <person name="Thomas-White K."/>
            <person name="Wolfe A.J."/>
        </authorList>
    </citation>
    <scope>NUCLEOTIDE SEQUENCE [LARGE SCALE GENOMIC DNA]</scope>
    <source>
        <strain evidence="5 7">UMB0844</strain>
    </source>
</reference>
<feature type="binding site" evidence="3">
    <location>
        <begin position="84"/>
        <end position="87"/>
    </location>
    <ligand>
        <name>substrate</name>
    </ligand>
</feature>
<feature type="active site" description="Tele-phosphohistidine intermediate" evidence="2">
    <location>
        <position position="10"/>
    </location>
</feature>